<reference evidence="2 3" key="1">
    <citation type="submission" date="2018-03" db="EMBL/GenBank/DDBJ databases">
        <title>Genomic Encyclopedia of Archaeal and Bacterial Type Strains, Phase II (KMG-II): from individual species to whole genera.</title>
        <authorList>
            <person name="Goeker M."/>
        </authorList>
    </citation>
    <scope>NUCLEOTIDE SEQUENCE [LARGE SCALE GENOMIC DNA]</scope>
    <source>
        <strain evidence="2 3">DSM 28229</strain>
    </source>
</reference>
<dbReference type="AlphaFoldDB" id="A0A315Z786"/>
<evidence type="ECO:0000313" key="2">
    <source>
        <dbReference type="EMBL" id="PWJ40781.1"/>
    </source>
</evidence>
<evidence type="ECO:0000259" key="1">
    <source>
        <dbReference type="Pfam" id="PF03781"/>
    </source>
</evidence>
<protein>
    <submittedName>
        <fullName evidence="2">Gliding motility-associated lipoprotein GldK/gliding motility-associated lipoprotein GldK,TIGR03529/gliding motility-associated lipoprotein GldJ,TIGR03530</fullName>
    </submittedName>
</protein>
<organism evidence="2 3">
    <name type="scientific">Sediminitomix flava</name>
    <dbReference type="NCBI Taxonomy" id="379075"/>
    <lineage>
        <taxon>Bacteria</taxon>
        <taxon>Pseudomonadati</taxon>
        <taxon>Bacteroidota</taxon>
        <taxon>Cytophagia</taxon>
        <taxon>Cytophagales</taxon>
        <taxon>Flammeovirgaceae</taxon>
        <taxon>Sediminitomix</taxon>
    </lineage>
</organism>
<accession>A0A315Z786</accession>
<proteinExistence type="predicted"/>
<dbReference type="Gene3D" id="3.90.1580.10">
    <property type="entry name" value="paralog of FGE (formylglycine-generating enzyme)"/>
    <property type="match status" value="1"/>
</dbReference>
<sequence>MGLKALLCFCKNFQVVIYELKIVDSVRKSKIMNSSFVFTRFIIAVMASSILLQGCGAFGSEQGDGGELTGVLDRPEWDSQTIPYGMTVVPPGTFHMGQADEDITSSKINMNKQITISGFFMDETEVTNNEYRQFIVKMLEAADTSADWDADRIENELKPDTTVWQKDFAYHMGEPMQEYYYSHPAFDDYPVVGVSRKAAVEFTNWRTEYYNNYRIENGMYEMPAFRLPSEAEWEYAARGGLDMAKYPWGGPYIRNGKGCALANFKPGRGNYYDDGFAYTAPVASYFPNGYGLYDMSGNVAEWCDDAYSPSSYPVVWDLNPTFRDPNESRKVVRGGSWKDIPFFVQTGTRSYEYETQARSYIGFRCVMISLGRSSGYEFQ</sequence>
<dbReference type="InterPro" id="IPR016187">
    <property type="entry name" value="CTDL_fold"/>
</dbReference>
<keyword evidence="2" id="KW-0449">Lipoprotein</keyword>
<gene>
    <name evidence="2" type="ORF">BC781_10440</name>
</gene>
<evidence type="ECO:0000313" key="3">
    <source>
        <dbReference type="Proteomes" id="UP000245535"/>
    </source>
</evidence>
<dbReference type="InterPro" id="IPR051043">
    <property type="entry name" value="Sulfatase_Mod_Factor_Kinase"/>
</dbReference>
<dbReference type="Proteomes" id="UP000245535">
    <property type="component" value="Unassembled WGS sequence"/>
</dbReference>
<dbReference type="PANTHER" id="PTHR23150">
    <property type="entry name" value="SULFATASE MODIFYING FACTOR 1, 2"/>
    <property type="match status" value="1"/>
</dbReference>
<dbReference type="PANTHER" id="PTHR23150:SF19">
    <property type="entry name" value="FORMYLGLYCINE-GENERATING ENZYME"/>
    <property type="match status" value="1"/>
</dbReference>
<dbReference type="InterPro" id="IPR005532">
    <property type="entry name" value="SUMF_dom"/>
</dbReference>
<dbReference type="SUPFAM" id="SSF56436">
    <property type="entry name" value="C-type lectin-like"/>
    <property type="match status" value="1"/>
</dbReference>
<dbReference type="Pfam" id="PF03781">
    <property type="entry name" value="FGE-sulfatase"/>
    <property type="match status" value="1"/>
</dbReference>
<dbReference type="InterPro" id="IPR042095">
    <property type="entry name" value="SUMF_sf"/>
</dbReference>
<dbReference type="EMBL" id="QGDO01000004">
    <property type="protein sequence ID" value="PWJ40781.1"/>
    <property type="molecule type" value="Genomic_DNA"/>
</dbReference>
<comment type="caution">
    <text evidence="2">The sequence shown here is derived from an EMBL/GenBank/DDBJ whole genome shotgun (WGS) entry which is preliminary data.</text>
</comment>
<dbReference type="GO" id="GO:0120147">
    <property type="term" value="F:formylglycine-generating oxidase activity"/>
    <property type="evidence" value="ECO:0007669"/>
    <property type="project" value="TreeGrafter"/>
</dbReference>
<feature type="domain" description="Sulfatase-modifying factor enzyme-like" evidence="1">
    <location>
        <begin position="85"/>
        <end position="366"/>
    </location>
</feature>
<keyword evidence="3" id="KW-1185">Reference proteome</keyword>
<name>A0A315Z786_SEDFL</name>